<reference evidence="5" key="1">
    <citation type="journal article" date="2014" name="Int. J. Syst. Evol. Microbiol.">
        <title>Complete genome sequence of Corynebacterium casei LMG S-19264T (=DSM 44701T), isolated from a smear-ripened cheese.</title>
        <authorList>
            <consortium name="US DOE Joint Genome Institute (JGI-PGF)"/>
            <person name="Walter F."/>
            <person name="Albersmeier A."/>
            <person name="Kalinowski J."/>
            <person name="Ruckert C."/>
        </authorList>
    </citation>
    <scope>NUCLEOTIDE SEQUENCE</scope>
    <source>
        <strain evidence="5">CGMCC 1.6333</strain>
    </source>
</reference>
<evidence type="ECO:0000259" key="4">
    <source>
        <dbReference type="PROSITE" id="PS50932"/>
    </source>
</evidence>
<evidence type="ECO:0000256" key="3">
    <source>
        <dbReference type="ARBA" id="ARBA00023163"/>
    </source>
</evidence>
<gene>
    <name evidence="5" type="ORF">GCM10011351_12210</name>
</gene>
<protein>
    <submittedName>
        <fullName evidence="5">LacI family transcriptional regulator</fullName>
    </submittedName>
</protein>
<dbReference type="InterPro" id="IPR046335">
    <property type="entry name" value="LacI/GalR-like_sensor"/>
</dbReference>
<dbReference type="InterPro" id="IPR010982">
    <property type="entry name" value="Lambda_DNA-bd_dom_sf"/>
</dbReference>
<reference evidence="5" key="2">
    <citation type="submission" date="2020-09" db="EMBL/GenBank/DDBJ databases">
        <authorList>
            <person name="Sun Q."/>
            <person name="Zhou Y."/>
        </authorList>
    </citation>
    <scope>NUCLEOTIDE SEQUENCE</scope>
    <source>
        <strain evidence="5">CGMCC 1.6333</strain>
    </source>
</reference>
<proteinExistence type="predicted"/>
<evidence type="ECO:0000256" key="1">
    <source>
        <dbReference type="ARBA" id="ARBA00023015"/>
    </source>
</evidence>
<keyword evidence="2" id="KW-0238">DNA-binding</keyword>
<dbReference type="PROSITE" id="PS50932">
    <property type="entry name" value="HTH_LACI_2"/>
    <property type="match status" value="1"/>
</dbReference>
<keyword evidence="6" id="KW-1185">Reference proteome</keyword>
<dbReference type="Proteomes" id="UP000618460">
    <property type="component" value="Unassembled WGS sequence"/>
</dbReference>
<organism evidence="5 6">
    <name type="scientific">Paraliobacillus quinghaiensis</name>
    <dbReference type="NCBI Taxonomy" id="470815"/>
    <lineage>
        <taxon>Bacteria</taxon>
        <taxon>Bacillati</taxon>
        <taxon>Bacillota</taxon>
        <taxon>Bacilli</taxon>
        <taxon>Bacillales</taxon>
        <taxon>Bacillaceae</taxon>
        <taxon>Paraliobacillus</taxon>
    </lineage>
</organism>
<feature type="domain" description="HTH lacI-type" evidence="4">
    <location>
        <begin position="3"/>
        <end position="57"/>
    </location>
</feature>
<keyword evidence="1" id="KW-0805">Transcription regulation</keyword>
<dbReference type="Pfam" id="PF00356">
    <property type="entry name" value="LacI"/>
    <property type="match status" value="1"/>
</dbReference>
<dbReference type="PANTHER" id="PTHR30146">
    <property type="entry name" value="LACI-RELATED TRANSCRIPTIONAL REPRESSOR"/>
    <property type="match status" value="1"/>
</dbReference>
<dbReference type="SUPFAM" id="SSF47413">
    <property type="entry name" value="lambda repressor-like DNA-binding domains"/>
    <property type="match status" value="1"/>
</dbReference>
<name>A0A917TMK1_9BACI</name>
<dbReference type="EMBL" id="BMLG01000004">
    <property type="protein sequence ID" value="GGM27875.1"/>
    <property type="molecule type" value="Genomic_DNA"/>
</dbReference>
<dbReference type="GO" id="GO:0000976">
    <property type="term" value="F:transcription cis-regulatory region binding"/>
    <property type="evidence" value="ECO:0007669"/>
    <property type="project" value="TreeGrafter"/>
</dbReference>
<dbReference type="Pfam" id="PF13377">
    <property type="entry name" value="Peripla_BP_3"/>
    <property type="match status" value="1"/>
</dbReference>
<dbReference type="AlphaFoldDB" id="A0A917TMK1"/>
<evidence type="ECO:0000313" key="6">
    <source>
        <dbReference type="Proteomes" id="UP000618460"/>
    </source>
</evidence>
<dbReference type="PANTHER" id="PTHR30146:SF109">
    <property type="entry name" value="HTH-TYPE TRANSCRIPTIONAL REGULATOR GALS"/>
    <property type="match status" value="1"/>
</dbReference>
<dbReference type="GO" id="GO:0003700">
    <property type="term" value="F:DNA-binding transcription factor activity"/>
    <property type="evidence" value="ECO:0007669"/>
    <property type="project" value="TreeGrafter"/>
</dbReference>
<dbReference type="CDD" id="cd06294">
    <property type="entry name" value="PBP1_MalR-like"/>
    <property type="match status" value="1"/>
</dbReference>
<comment type="caution">
    <text evidence="5">The sequence shown here is derived from an EMBL/GenBank/DDBJ whole genome shotgun (WGS) entry which is preliminary data.</text>
</comment>
<dbReference type="CDD" id="cd01392">
    <property type="entry name" value="HTH_LacI"/>
    <property type="match status" value="1"/>
</dbReference>
<accession>A0A917TMK1</accession>
<dbReference type="Gene3D" id="1.10.260.40">
    <property type="entry name" value="lambda repressor-like DNA-binding domains"/>
    <property type="match status" value="1"/>
</dbReference>
<evidence type="ECO:0000256" key="2">
    <source>
        <dbReference type="ARBA" id="ARBA00023125"/>
    </source>
</evidence>
<dbReference type="InterPro" id="IPR028082">
    <property type="entry name" value="Peripla_BP_I"/>
</dbReference>
<evidence type="ECO:0000313" key="5">
    <source>
        <dbReference type="EMBL" id="GGM27875.1"/>
    </source>
</evidence>
<dbReference type="InterPro" id="IPR000843">
    <property type="entry name" value="HTH_LacI"/>
</dbReference>
<dbReference type="PRINTS" id="PR00036">
    <property type="entry name" value="HTHLACI"/>
</dbReference>
<dbReference type="RefSeq" id="WP_117153736.1">
    <property type="nucleotide sequence ID" value="NZ_BMLG01000004.1"/>
</dbReference>
<dbReference type="OrthoDB" id="9788209at2"/>
<dbReference type="Gene3D" id="3.40.50.2300">
    <property type="match status" value="2"/>
</dbReference>
<dbReference type="SMART" id="SM00354">
    <property type="entry name" value="HTH_LACI"/>
    <property type="match status" value="1"/>
</dbReference>
<keyword evidence="3" id="KW-0804">Transcription</keyword>
<sequence>MAVTIKDVAKKANVAASTVSRVISDSPRISLDTKKRVKKAMKELGYHPNVNARNLAVRSSQAIGVIMPSSADKALQNPFFPEILRGIGTSAHETDYSLYISTGGNEEQIYEEVQRMVYGNRVDGIILLYSKVSDSVLDFLVDSNFPFVVVGKPYEYESRVTYVDNNNISASKDITNHLIDLGHQHIAFIGGSTDLVVTVDRLTGYQAAIKNANLPNNQDYIVHAEFLKSGGRKAVERLFSLEMPPTAMVIADDIISLGVLNMIEELGLDCPEDVSIASFNNLYLSEITRPPLTTVDINIYTLGAQAAKCLIEKAKDKNEPAKRIIVPYEIKYRNSVRDIRSLQ</sequence>
<dbReference type="SUPFAM" id="SSF53822">
    <property type="entry name" value="Periplasmic binding protein-like I"/>
    <property type="match status" value="1"/>
</dbReference>